<keyword evidence="7" id="KW-0256">Endoplasmic reticulum</keyword>
<evidence type="ECO:0000313" key="12">
    <source>
        <dbReference type="Proteomes" id="UP001151516"/>
    </source>
</evidence>
<evidence type="ECO:0000256" key="3">
    <source>
        <dbReference type="ARBA" id="ARBA00012132"/>
    </source>
</evidence>
<feature type="transmembrane region" description="Helical" evidence="10">
    <location>
        <begin position="271"/>
        <end position="296"/>
    </location>
</feature>
<feature type="transmembrane region" description="Helical" evidence="10">
    <location>
        <begin position="43"/>
        <end position="63"/>
    </location>
</feature>
<dbReference type="EMBL" id="JANBTX010000008">
    <property type="protein sequence ID" value="KAJ2690714.1"/>
    <property type="molecule type" value="Genomic_DNA"/>
</dbReference>
<comment type="subcellular location">
    <subcellularLocation>
        <location evidence="1">Endoplasmic reticulum membrane</location>
        <topology evidence="1">Multi-pass membrane protein</topology>
    </subcellularLocation>
</comment>
<evidence type="ECO:0000256" key="6">
    <source>
        <dbReference type="ARBA" id="ARBA00022777"/>
    </source>
</evidence>
<dbReference type="PANTHER" id="PTHR13205:SF15">
    <property type="entry name" value="DOLICHOL KINASE"/>
    <property type="match status" value="1"/>
</dbReference>
<feature type="transmembrane region" description="Helical" evidence="10">
    <location>
        <begin position="441"/>
        <end position="463"/>
    </location>
</feature>
<evidence type="ECO:0000313" key="11">
    <source>
        <dbReference type="EMBL" id="KAJ2690714.1"/>
    </source>
</evidence>
<reference evidence="11" key="1">
    <citation type="submission" date="2022-07" db="EMBL/GenBank/DDBJ databases">
        <title>Phylogenomic reconstructions and comparative analyses of Kickxellomycotina fungi.</title>
        <authorList>
            <person name="Reynolds N.K."/>
            <person name="Stajich J.E."/>
            <person name="Barry K."/>
            <person name="Grigoriev I.V."/>
            <person name="Crous P."/>
            <person name="Smith M.E."/>
        </authorList>
    </citation>
    <scope>NUCLEOTIDE SEQUENCE</scope>
    <source>
        <strain evidence="11">CBS 109367</strain>
    </source>
</reference>
<dbReference type="InterPro" id="IPR032974">
    <property type="entry name" value="Polypren_kinase"/>
</dbReference>
<dbReference type="EC" id="2.7.1.108" evidence="3"/>
<feature type="transmembrane region" description="Helical" evidence="10">
    <location>
        <begin position="235"/>
        <end position="259"/>
    </location>
</feature>
<evidence type="ECO:0000256" key="9">
    <source>
        <dbReference type="ARBA" id="ARBA00023136"/>
    </source>
</evidence>
<dbReference type="GO" id="GO:0004168">
    <property type="term" value="F:dolichol kinase activity"/>
    <property type="evidence" value="ECO:0007669"/>
    <property type="project" value="UniProtKB-EC"/>
</dbReference>
<proteinExistence type="inferred from homology"/>
<keyword evidence="12" id="KW-1185">Reference proteome</keyword>
<feature type="transmembrane region" description="Helical" evidence="10">
    <location>
        <begin position="136"/>
        <end position="154"/>
    </location>
</feature>
<evidence type="ECO:0000256" key="2">
    <source>
        <dbReference type="ARBA" id="ARBA00010794"/>
    </source>
</evidence>
<dbReference type="AlphaFoldDB" id="A0A9W8GPN6"/>
<comment type="caution">
    <text evidence="11">The sequence shown here is derived from an EMBL/GenBank/DDBJ whole genome shotgun (WGS) entry which is preliminary data.</text>
</comment>
<dbReference type="GO" id="GO:0043048">
    <property type="term" value="P:dolichyl monophosphate biosynthetic process"/>
    <property type="evidence" value="ECO:0007669"/>
    <property type="project" value="TreeGrafter"/>
</dbReference>
<evidence type="ECO:0000256" key="8">
    <source>
        <dbReference type="ARBA" id="ARBA00022989"/>
    </source>
</evidence>
<feature type="transmembrane region" description="Helical" evidence="10">
    <location>
        <begin position="316"/>
        <end position="334"/>
    </location>
</feature>
<gene>
    <name evidence="11" type="primary">SEC59</name>
    <name evidence="11" type="ORF">IWW39_000516</name>
</gene>
<dbReference type="OrthoDB" id="377083at2759"/>
<evidence type="ECO:0000256" key="10">
    <source>
        <dbReference type="SAM" id="Phobius"/>
    </source>
</evidence>
<evidence type="ECO:0000256" key="1">
    <source>
        <dbReference type="ARBA" id="ARBA00004477"/>
    </source>
</evidence>
<feature type="transmembrane region" description="Helical" evidence="10">
    <location>
        <begin position="415"/>
        <end position="435"/>
    </location>
</feature>
<evidence type="ECO:0000256" key="4">
    <source>
        <dbReference type="ARBA" id="ARBA00022679"/>
    </source>
</evidence>
<keyword evidence="6 11" id="KW-0418">Kinase</keyword>
<name>A0A9W8GPN6_9FUNG</name>
<dbReference type="GO" id="GO:0005789">
    <property type="term" value="C:endoplasmic reticulum membrane"/>
    <property type="evidence" value="ECO:0007669"/>
    <property type="project" value="UniProtKB-SubCell"/>
</dbReference>
<feature type="transmembrane region" description="Helical" evidence="10">
    <location>
        <begin position="475"/>
        <end position="495"/>
    </location>
</feature>
<evidence type="ECO:0000256" key="5">
    <source>
        <dbReference type="ARBA" id="ARBA00022692"/>
    </source>
</evidence>
<keyword evidence="5 10" id="KW-0812">Transmembrane</keyword>
<protein>
    <recommendedName>
        <fullName evidence="3">dolichol kinase</fullName>
        <ecNumber evidence="3">2.7.1.108</ecNumber>
    </recommendedName>
</protein>
<comment type="similarity">
    <text evidence="2">Belongs to the polyprenol kinase family.</text>
</comment>
<dbReference type="Proteomes" id="UP001151516">
    <property type="component" value="Unassembled WGS sequence"/>
</dbReference>
<keyword evidence="8 10" id="KW-1133">Transmembrane helix</keyword>
<dbReference type="PANTHER" id="PTHR13205">
    <property type="entry name" value="TRANSMEMBRANE PROTEIN 15-RELATED"/>
    <property type="match status" value="1"/>
</dbReference>
<keyword evidence="4" id="KW-0808">Transferase</keyword>
<accession>A0A9W8GPN6</accession>
<evidence type="ECO:0000256" key="7">
    <source>
        <dbReference type="ARBA" id="ARBA00022824"/>
    </source>
</evidence>
<feature type="transmembrane region" description="Helical" evidence="10">
    <location>
        <begin position="194"/>
        <end position="215"/>
    </location>
</feature>
<sequence>MTDDSCSGGSCHGGQRLLYEACIPALILTLLVNRYGVPIDSNSAVLCWVAYTLSLTPLVLRLARRNNDGTQSKAFRPGADDGAVWGSLLVPVSVLATSVGSAQPHPAIVLSLGMSASFTAYHQWSHLRRGARYVEISCFIWALWLACTVVIGYAGKPAFGETCGTMRSIAMLLVASVVQHMWRNEILRSLPRSFTMGEAAVFAQGLTLVASDFALVLSHRIQNGARDFAYWESHMHVLCLEAIVLGLWVSATVLARVVATGVLGKRARRGVPGLAALGSVFGGFGVLVLALVSFISHVNPVRWILVTALGSSAHRAVLAYWVVLLGVAGCVYALGHGDVAESTKLMLHVKRKSYHVLAALMFAPGLVHARLLLYLGFAVAVAGFVVVECMRALDLGPCGASINTFMRRFIDYRDAGPVVTAHFYLLLGCALPVWLGGDSVASLAGVLSLGVADTAASLVGMRLGRVRWPGTAKTVEGTVGFCASLLAAIGAVLWLKGDAGMGWHWYAAVSAVVGVLEALTEQNDNLVVPLCMFALLQALA</sequence>
<keyword evidence="9 10" id="KW-0472">Membrane</keyword>
<organism evidence="11 12">
    <name type="scientific">Coemansia spiralis</name>
    <dbReference type="NCBI Taxonomy" id="417178"/>
    <lineage>
        <taxon>Eukaryota</taxon>
        <taxon>Fungi</taxon>
        <taxon>Fungi incertae sedis</taxon>
        <taxon>Zoopagomycota</taxon>
        <taxon>Kickxellomycotina</taxon>
        <taxon>Kickxellomycetes</taxon>
        <taxon>Kickxellales</taxon>
        <taxon>Kickxellaceae</taxon>
        <taxon>Coemansia</taxon>
    </lineage>
</organism>